<keyword evidence="6" id="KW-0862">Zinc</keyword>
<evidence type="ECO:0000256" key="8">
    <source>
        <dbReference type="SAM" id="Phobius"/>
    </source>
</evidence>
<feature type="binding site" evidence="6">
    <location>
        <position position="297"/>
    </location>
    <ligand>
        <name>Zn(2+)</name>
        <dbReference type="ChEBI" id="CHEBI:29105"/>
    </ligand>
</feature>
<dbReference type="InParanoid" id="A0A1E1KVN9"/>
<dbReference type="GO" id="GO:0046872">
    <property type="term" value="F:metal ion binding"/>
    <property type="evidence" value="ECO:0007669"/>
    <property type="project" value="UniProtKB-KW"/>
</dbReference>
<dbReference type="PANTHER" id="PTHR20855">
    <property type="entry name" value="ADIPOR/PROGESTIN RECEPTOR-RELATED"/>
    <property type="match status" value="1"/>
</dbReference>
<feature type="transmembrane region" description="Helical" evidence="8">
    <location>
        <begin position="125"/>
        <end position="144"/>
    </location>
</feature>
<dbReference type="GO" id="GO:0016020">
    <property type="term" value="C:membrane"/>
    <property type="evidence" value="ECO:0007669"/>
    <property type="project" value="UniProtKB-SubCell"/>
</dbReference>
<evidence type="ECO:0000256" key="1">
    <source>
        <dbReference type="ARBA" id="ARBA00004141"/>
    </source>
</evidence>
<proteinExistence type="inferred from homology"/>
<reference evidence="10" key="1">
    <citation type="submission" date="2016-03" db="EMBL/GenBank/DDBJ databases">
        <authorList>
            <person name="Ploux O."/>
        </authorList>
    </citation>
    <scope>NUCLEOTIDE SEQUENCE [LARGE SCALE GENOMIC DNA]</scope>
    <source>
        <strain evidence="10">UK7</strain>
    </source>
</reference>
<feature type="transmembrane region" description="Helical" evidence="8">
    <location>
        <begin position="190"/>
        <end position="209"/>
    </location>
</feature>
<evidence type="ECO:0000256" key="2">
    <source>
        <dbReference type="ARBA" id="ARBA00007018"/>
    </source>
</evidence>
<name>A0A1E1KVN9_9HELO</name>
<organism evidence="9 10">
    <name type="scientific">Rhynchosporium graminicola</name>
    <dbReference type="NCBI Taxonomy" id="2792576"/>
    <lineage>
        <taxon>Eukaryota</taxon>
        <taxon>Fungi</taxon>
        <taxon>Dikarya</taxon>
        <taxon>Ascomycota</taxon>
        <taxon>Pezizomycotina</taxon>
        <taxon>Leotiomycetes</taxon>
        <taxon>Helotiales</taxon>
        <taxon>Ploettnerulaceae</taxon>
        <taxon>Rhynchosporium</taxon>
    </lineage>
</organism>
<dbReference type="STRING" id="914237.A0A1E1KVN9"/>
<dbReference type="GO" id="GO:0038023">
    <property type="term" value="F:signaling receptor activity"/>
    <property type="evidence" value="ECO:0007669"/>
    <property type="project" value="TreeGrafter"/>
</dbReference>
<dbReference type="EMBL" id="FJUW01000024">
    <property type="protein sequence ID" value="CZT02217.1"/>
    <property type="molecule type" value="Genomic_DNA"/>
</dbReference>
<evidence type="ECO:0000256" key="5">
    <source>
        <dbReference type="ARBA" id="ARBA00023136"/>
    </source>
</evidence>
<evidence type="ECO:0000256" key="7">
    <source>
        <dbReference type="SAM" id="MobiDB-lite"/>
    </source>
</evidence>
<dbReference type="Proteomes" id="UP000178129">
    <property type="component" value="Unassembled WGS sequence"/>
</dbReference>
<dbReference type="PANTHER" id="PTHR20855:SF52">
    <property type="entry name" value="ADIPONECTIN RECEPTOR PROTEIN"/>
    <property type="match status" value="1"/>
</dbReference>
<feature type="transmembrane region" description="Helical" evidence="8">
    <location>
        <begin position="253"/>
        <end position="275"/>
    </location>
</feature>
<keyword evidence="10" id="KW-1185">Reference proteome</keyword>
<feature type="region of interest" description="Disordered" evidence="7">
    <location>
        <begin position="1"/>
        <end position="27"/>
    </location>
</feature>
<comment type="similarity">
    <text evidence="2">Belongs to the ADIPOR family.</text>
</comment>
<dbReference type="FunCoup" id="A0A1E1KVN9">
    <property type="interactions" value="312"/>
</dbReference>
<accession>A0A1E1KVN9</accession>
<feature type="transmembrane region" description="Helical" evidence="8">
    <location>
        <begin position="164"/>
        <end position="183"/>
    </location>
</feature>
<dbReference type="InterPro" id="IPR004254">
    <property type="entry name" value="AdipoR/HlyIII-related"/>
</dbReference>
<feature type="binding site" evidence="6">
    <location>
        <position position="146"/>
    </location>
    <ligand>
        <name>Zn(2+)</name>
        <dbReference type="ChEBI" id="CHEBI:29105"/>
    </ligand>
</feature>
<keyword evidence="5 8" id="KW-0472">Membrane</keyword>
<comment type="subcellular location">
    <subcellularLocation>
        <location evidence="1">Membrane</location>
        <topology evidence="1">Multi-pass membrane protein</topology>
    </subcellularLocation>
</comment>
<evidence type="ECO:0000256" key="3">
    <source>
        <dbReference type="ARBA" id="ARBA00022692"/>
    </source>
</evidence>
<evidence type="ECO:0000313" key="9">
    <source>
        <dbReference type="EMBL" id="CZT02217.1"/>
    </source>
</evidence>
<keyword evidence="3 8" id="KW-0812">Transmembrane</keyword>
<evidence type="ECO:0000256" key="4">
    <source>
        <dbReference type="ARBA" id="ARBA00022989"/>
    </source>
</evidence>
<feature type="transmembrane region" description="Helical" evidence="8">
    <location>
        <begin position="295"/>
        <end position="315"/>
    </location>
</feature>
<feature type="transmembrane region" description="Helical" evidence="8">
    <location>
        <begin position="92"/>
        <end position="113"/>
    </location>
</feature>
<protein>
    <submittedName>
        <fullName evidence="9">Related to membrane proteins, contain hemolysin III domain</fullName>
    </submittedName>
</protein>
<feature type="binding site" evidence="6">
    <location>
        <position position="293"/>
    </location>
    <ligand>
        <name>Zn(2+)</name>
        <dbReference type="ChEBI" id="CHEBI:29105"/>
    </ligand>
</feature>
<evidence type="ECO:0000256" key="6">
    <source>
        <dbReference type="PIRSR" id="PIRSR604254-1"/>
    </source>
</evidence>
<feature type="transmembrane region" description="Helical" evidence="8">
    <location>
        <begin position="221"/>
        <end position="246"/>
    </location>
</feature>
<dbReference type="AlphaFoldDB" id="A0A1E1KVN9"/>
<comment type="caution">
    <text evidence="9">The sequence shown here is derived from an EMBL/GenBank/DDBJ whole genome shotgun (WGS) entry which is preliminary data.</text>
</comment>
<keyword evidence="4 8" id="KW-1133">Transmembrane helix</keyword>
<sequence>MHQKISTNPAMDHERRRKAMAPNVQMNGSEIPNGIKKSIAKRKITNTLLAWDELPAWQQDNHRIHSGYRPESNSHCKSIYSLGYLHNETVNIYTLLLGMIAAIVLCLVVLNVARSRYSSAAWSDVVAIGAFFISALACLGMSASYHTLSNLSPRISNLSNKLDLLGIVLLIWGSMVSIIYYGWDCERTIKIAYCTMMTVFGAACAFLTLSPKVRAPKWRAFRALIFVLLGLSAIIPVVHGVFLYGMTVVNTRIVFVPWLLTEALMYILGAVVYAVRFPESNFPGKFDIWGSSHQIFHVLVVLGAAAHLVALVHSFDYNLTSGRC</sequence>
<dbReference type="Pfam" id="PF03006">
    <property type="entry name" value="HlyIII"/>
    <property type="match status" value="1"/>
</dbReference>
<dbReference type="GO" id="GO:0006882">
    <property type="term" value="P:intracellular zinc ion homeostasis"/>
    <property type="evidence" value="ECO:0007669"/>
    <property type="project" value="TreeGrafter"/>
</dbReference>
<evidence type="ECO:0000313" key="10">
    <source>
        <dbReference type="Proteomes" id="UP000178129"/>
    </source>
</evidence>
<keyword evidence="6" id="KW-0479">Metal-binding</keyword>
<gene>
    <name evidence="9" type="ORF">RCO7_11054</name>
</gene>